<evidence type="ECO:0000313" key="2">
    <source>
        <dbReference type="EMBL" id="QCD78541.1"/>
    </source>
</evidence>
<proteinExistence type="predicted"/>
<reference evidence="2 3" key="1">
    <citation type="submission" date="2019-04" db="EMBL/GenBank/DDBJ databases">
        <title>An improved genome assembly and genetic linkage map for asparagus bean, Vigna unguiculata ssp. sesquipedialis.</title>
        <authorList>
            <person name="Xia Q."/>
            <person name="Zhang R."/>
            <person name="Dong Y."/>
        </authorList>
    </citation>
    <scope>NUCLEOTIDE SEQUENCE [LARGE SCALE GENOMIC DNA]</scope>
    <source>
        <tissue evidence="2">Leaf</tissue>
    </source>
</reference>
<dbReference type="EMBL" id="CP039345">
    <property type="protein sequence ID" value="QCD78541.1"/>
    <property type="molecule type" value="Genomic_DNA"/>
</dbReference>
<keyword evidence="3" id="KW-1185">Reference proteome</keyword>
<gene>
    <name evidence="2" type="ORF">DEO72_LG1g2177</name>
</gene>
<organism evidence="2 3">
    <name type="scientific">Vigna unguiculata</name>
    <name type="common">Cowpea</name>
    <dbReference type="NCBI Taxonomy" id="3917"/>
    <lineage>
        <taxon>Eukaryota</taxon>
        <taxon>Viridiplantae</taxon>
        <taxon>Streptophyta</taxon>
        <taxon>Embryophyta</taxon>
        <taxon>Tracheophyta</taxon>
        <taxon>Spermatophyta</taxon>
        <taxon>Magnoliopsida</taxon>
        <taxon>eudicotyledons</taxon>
        <taxon>Gunneridae</taxon>
        <taxon>Pentapetalae</taxon>
        <taxon>rosids</taxon>
        <taxon>fabids</taxon>
        <taxon>Fabales</taxon>
        <taxon>Fabaceae</taxon>
        <taxon>Papilionoideae</taxon>
        <taxon>50 kb inversion clade</taxon>
        <taxon>NPAAA clade</taxon>
        <taxon>indigoferoid/millettioid clade</taxon>
        <taxon>Phaseoleae</taxon>
        <taxon>Vigna</taxon>
    </lineage>
</organism>
<feature type="region of interest" description="Disordered" evidence="1">
    <location>
        <begin position="135"/>
        <end position="170"/>
    </location>
</feature>
<feature type="compositionally biased region" description="Basic residues" evidence="1">
    <location>
        <begin position="150"/>
        <end position="167"/>
    </location>
</feature>
<protein>
    <submittedName>
        <fullName evidence="2">Uncharacterized protein</fullName>
    </submittedName>
</protein>
<dbReference type="AlphaFoldDB" id="A0A4D6KVP2"/>
<evidence type="ECO:0000256" key="1">
    <source>
        <dbReference type="SAM" id="MobiDB-lite"/>
    </source>
</evidence>
<sequence>MFSSLNHRQPWISLAAPAPITTATTTLEPFSLPLFRNNSILLTLALHGPVQHYQSCTIRSPPLTPPQATKMCASDPLPREHRASNTTNLQLHQLSNAFPTLGNETRRICSSKRETTTFMHDEITMLVGKEMNNHCTSTTTQQQQRSHIFSNRRKLAPSQPRRRRRRSITQQSYCSIAPAKTLILEREGAATCHPVIAQSKWSKVVKYSNLVKDWSNKRG</sequence>
<dbReference type="Proteomes" id="UP000501690">
    <property type="component" value="Linkage Group LG1"/>
</dbReference>
<accession>A0A4D6KVP2</accession>
<name>A0A4D6KVP2_VIGUN</name>
<evidence type="ECO:0000313" key="3">
    <source>
        <dbReference type="Proteomes" id="UP000501690"/>
    </source>
</evidence>